<dbReference type="InterPro" id="IPR016156">
    <property type="entry name" value="FAD/NAD-linked_Rdtase_dimer_sf"/>
</dbReference>
<dbReference type="Proteomes" id="UP000322976">
    <property type="component" value="Unassembled WGS sequence"/>
</dbReference>
<dbReference type="Gene3D" id="3.30.390.30">
    <property type="match status" value="1"/>
</dbReference>
<dbReference type="PANTHER" id="PTHR43429">
    <property type="entry name" value="PYRIDINE NUCLEOTIDE-DISULFIDE OXIDOREDUCTASE DOMAIN-CONTAINING"/>
    <property type="match status" value="1"/>
</dbReference>
<evidence type="ECO:0000259" key="4">
    <source>
        <dbReference type="Pfam" id="PF07992"/>
    </source>
</evidence>
<evidence type="ECO:0000256" key="2">
    <source>
        <dbReference type="ARBA" id="ARBA00022630"/>
    </source>
</evidence>
<dbReference type="InterPro" id="IPR050260">
    <property type="entry name" value="FAD-bd_OxRdtase"/>
</dbReference>
<keyword evidence="3" id="KW-0274">FAD</keyword>
<comment type="cofactor">
    <cofactor evidence="1">
        <name>FAD</name>
        <dbReference type="ChEBI" id="CHEBI:57692"/>
    </cofactor>
</comment>
<sequence length="397" mass="43939">MESYFIIGNGVAGLNAAEAIRDRDKDGRITIITAEGYHTYSRLMLSHYLGKDVEPEKLYIHPVSWYEERDIKVYLNTKVQAIDTEKRVVKTDGGEFSYTRLVIASGSYSFIPPVEGVDKKKVFALRSFDDMVSITEAMKSAKKAIVIGGGVLGLEAAWAIRQAGLDVSLLEFFPRLLPRQMDEEGSNILKEIVEDFGVTTYLGVETKSILGQDRAEGVLLKDGREIKADFVVFSSGVRPHIEFLNGQPIEINKGIVVDEYMRTSLDGVYAAGDVAEFKGAMPAIWPVAQEQGKIAGMNAAGEEATYHPIPPSNMLKVMNVSCFSVGEINNEKGELKELKYTGNKEYYKLFLRNNVLVGAMMIGDVSKSTKIKSYIDQKKDISAFLISDNAKEIISSL</sequence>
<dbReference type="SUPFAM" id="SSF51905">
    <property type="entry name" value="FAD/NAD(P)-binding domain"/>
    <property type="match status" value="2"/>
</dbReference>
<accession>A0A5D8Q648</accession>
<feature type="domain" description="FAD/NAD(P)-binding" evidence="4">
    <location>
        <begin position="4"/>
        <end position="292"/>
    </location>
</feature>
<keyword evidence="7" id="KW-1185">Reference proteome</keyword>
<feature type="domain" description="NADH-rubredoxin oxidoreductase C-terminal" evidence="5">
    <location>
        <begin position="311"/>
        <end position="379"/>
    </location>
</feature>
<dbReference type="PRINTS" id="PR00368">
    <property type="entry name" value="FADPNR"/>
</dbReference>
<dbReference type="Gene3D" id="3.50.50.60">
    <property type="entry name" value="FAD/NAD(P)-binding domain"/>
    <property type="match status" value="2"/>
</dbReference>
<gene>
    <name evidence="6" type="ORF">FWJ32_13180</name>
</gene>
<evidence type="ECO:0000256" key="1">
    <source>
        <dbReference type="ARBA" id="ARBA00001974"/>
    </source>
</evidence>
<name>A0A5D8Q648_9THEO</name>
<dbReference type="EMBL" id="VTPS01000046">
    <property type="protein sequence ID" value="TZE79981.1"/>
    <property type="molecule type" value="Genomic_DNA"/>
</dbReference>
<dbReference type="GO" id="GO:0016491">
    <property type="term" value="F:oxidoreductase activity"/>
    <property type="evidence" value="ECO:0007669"/>
    <property type="project" value="InterPro"/>
</dbReference>
<organism evidence="6 7">
    <name type="scientific">Calorimonas adulescens</name>
    <dbReference type="NCBI Taxonomy" id="2606906"/>
    <lineage>
        <taxon>Bacteria</taxon>
        <taxon>Bacillati</taxon>
        <taxon>Bacillota</taxon>
        <taxon>Clostridia</taxon>
        <taxon>Thermoanaerobacterales</taxon>
        <taxon>Thermoanaerobacteraceae</taxon>
        <taxon>Calorimonas</taxon>
    </lineage>
</organism>
<dbReference type="InterPro" id="IPR041575">
    <property type="entry name" value="Rubredoxin_C"/>
</dbReference>
<dbReference type="PANTHER" id="PTHR43429:SF3">
    <property type="entry name" value="NITRITE REDUCTASE [NAD(P)H]"/>
    <property type="match status" value="1"/>
</dbReference>
<dbReference type="AlphaFoldDB" id="A0A5D8Q648"/>
<dbReference type="PRINTS" id="PR00411">
    <property type="entry name" value="PNDRDTASEI"/>
</dbReference>
<evidence type="ECO:0000256" key="3">
    <source>
        <dbReference type="ARBA" id="ARBA00022827"/>
    </source>
</evidence>
<proteinExistence type="predicted"/>
<comment type="caution">
    <text evidence="6">The sequence shown here is derived from an EMBL/GenBank/DDBJ whole genome shotgun (WGS) entry which is preliminary data.</text>
</comment>
<dbReference type="InterPro" id="IPR023753">
    <property type="entry name" value="FAD/NAD-binding_dom"/>
</dbReference>
<dbReference type="RefSeq" id="WP_149546422.1">
    <property type="nucleotide sequence ID" value="NZ_VTPS01000046.1"/>
</dbReference>
<reference evidence="6 7" key="1">
    <citation type="submission" date="2019-08" db="EMBL/GenBank/DDBJ databases">
        <title>Calorimonas adulescens gen. nov., sp. nov., an anaerobic thermophilic bacterium from Sakhalin hot spring.</title>
        <authorList>
            <person name="Khomyakova M.A."/>
            <person name="Merkel A.Y."/>
            <person name="Novikov A."/>
            <person name="Bonch-Osmolovskaya E.A."/>
            <person name="Slobodkin A.I."/>
        </authorList>
    </citation>
    <scope>NUCLEOTIDE SEQUENCE [LARGE SCALE GENOMIC DNA]</scope>
    <source>
        <strain evidence="6 7">A05MB</strain>
    </source>
</reference>
<dbReference type="InterPro" id="IPR036188">
    <property type="entry name" value="FAD/NAD-bd_sf"/>
</dbReference>
<evidence type="ECO:0000313" key="7">
    <source>
        <dbReference type="Proteomes" id="UP000322976"/>
    </source>
</evidence>
<protein>
    <submittedName>
        <fullName evidence="6">NAD(P)/FAD-dependent oxidoreductase</fullName>
    </submittedName>
</protein>
<evidence type="ECO:0000313" key="6">
    <source>
        <dbReference type="EMBL" id="TZE79981.1"/>
    </source>
</evidence>
<dbReference type="Pfam" id="PF07992">
    <property type="entry name" value="Pyr_redox_2"/>
    <property type="match status" value="1"/>
</dbReference>
<keyword evidence="2" id="KW-0285">Flavoprotein</keyword>
<evidence type="ECO:0000259" key="5">
    <source>
        <dbReference type="Pfam" id="PF18267"/>
    </source>
</evidence>
<dbReference type="Pfam" id="PF18267">
    <property type="entry name" value="Rubredoxin_C"/>
    <property type="match status" value="1"/>
</dbReference>